<proteinExistence type="predicted"/>
<sequence>MKRLSLLMVLILLLLLILLLISYNFKSSEELVRGLAGKGEVSESGMSKGIRRNSKEDMDYKFNNLLDVFEIFNEDREAVMDMRNIVTSPYIGSGEGINTYTDLEFYDLICALGKFKLRDIIEVYFNDLRARHEDLPEARDAINKIKRASLRETLKRNFNQYEILGYPYYLKLKFNSPIPDIAYYYAMHMGDAYNFGILKNSAKSIVKFESLYS</sequence>
<reference evidence="1" key="1">
    <citation type="submission" date="2013-04" db="EMBL/GenBank/DDBJ databases">
        <title>Comparative Genomics of Relapsing Fever Spirochetes.</title>
        <authorList>
            <person name="Schwan T.G."/>
            <person name="Raffel S.J."/>
            <person name="Porcella S.F."/>
            <person name="Martens C.A."/>
            <person name="Bruno D.P."/>
            <person name="Ricklefs S.M."/>
            <person name="Barbian K.B."/>
        </authorList>
    </citation>
    <scope>NUCLEOTIDE SEQUENCE</scope>
    <source>
        <strain evidence="1">Co53</strain>
        <plasmid evidence="1">unnamed</plasmid>
    </source>
</reference>
<geneLocation type="plasmid" evidence="1">
    <name>unnamed</name>
</geneLocation>
<protein>
    <submittedName>
        <fullName evidence="1">Uncharacterized protein</fullName>
    </submittedName>
</protein>
<keyword evidence="1" id="KW-0614">Plasmid</keyword>
<name>W5SVI5_9SPIR</name>
<dbReference type="HOGENOM" id="CLU_1381774_0_0_12"/>
<evidence type="ECO:0000313" key="1">
    <source>
        <dbReference type="EMBL" id="AHH11224.1"/>
    </source>
</evidence>
<dbReference type="NCBIfam" id="NF047534">
    <property type="entry name" value="lipo_BTA121_dup"/>
    <property type="match status" value="1"/>
</dbReference>
<accession>W5SVI5</accession>
<gene>
    <name evidence="1" type="ORF">BCO_0005808</name>
</gene>
<dbReference type="EMBL" id="CP005747">
    <property type="protein sequence ID" value="AHH11224.1"/>
    <property type="molecule type" value="Genomic_DNA"/>
</dbReference>
<dbReference type="AlphaFoldDB" id="W5SVI5"/>
<organism evidence="1">
    <name type="scientific">Borrelia coriaceae ATCC 43381</name>
    <dbReference type="NCBI Taxonomy" id="1408429"/>
    <lineage>
        <taxon>Bacteria</taxon>
        <taxon>Pseudomonadati</taxon>
        <taxon>Spirochaetota</taxon>
        <taxon>Spirochaetia</taxon>
        <taxon>Spirochaetales</taxon>
        <taxon>Borreliaceae</taxon>
        <taxon>Borrelia</taxon>
    </lineage>
</organism>